<keyword evidence="1" id="KW-0472">Membrane</keyword>
<dbReference type="Proteomes" id="UP000035680">
    <property type="component" value="Unassembled WGS sequence"/>
</dbReference>
<reference evidence="3" key="2">
    <citation type="submission" date="2015-08" db="UniProtKB">
        <authorList>
            <consortium name="WormBaseParasite"/>
        </authorList>
    </citation>
    <scope>IDENTIFICATION</scope>
</reference>
<keyword evidence="2" id="KW-1185">Reference proteome</keyword>
<accession>A0A0K0FQS2</accession>
<reference evidence="2" key="1">
    <citation type="submission" date="2014-07" db="EMBL/GenBank/DDBJ databases">
        <authorList>
            <person name="Martin A.A"/>
            <person name="De Silva N."/>
        </authorList>
    </citation>
    <scope>NUCLEOTIDE SEQUENCE</scope>
</reference>
<organism evidence="2 3">
    <name type="scientific">Strongyloides venezuelensis</name>
    <name type="common">Threadworm</name>
    <dbReference type="NCBI Taxonomy" id="75913"/>
    <lineage>
        <taxon>Eukaryota</taxon>
        <taxon>Metazoa</taxon>
        <taxon>Ecdysozoa</taxon>
        <taxon>Nematoda</taxon>
        <taxon>Chromadorea</taxon>
        <taxon>Rhabditida</taxon>
        <taxon>Tylenchina</taxon>
        <taxon>Panagrolaimomorpha</taxon>
        <taxon>Strongyloidoidea</taxon>
        <taxon>Strongyloididae</taxon>
        <taxon>Strongyloides</taxon>
    </lineage>
</organism>
<protein>
    <submittedName>
        <fullName evidence="3">Uncharacterized protein</fullName>
    </submittedName>
</protein>
<evidence type="ECO:0000313" key="2">
    <source>
        <dbReference type="Proteomes" id="UP000035680"/>
    </source>
</evidence>
<proteinExistence type="predicted"/>
<keyword evidence="1" id="KW-1133">Transmembrane helix</keyword>
<sequence>MMKPEECPILDRDIVCDDDPMSSNKLLFAFIGFLVLFLFLQIICYYYQIYVFILSQALDFEHNDTEIINF</sequence>
<evidence type="ECO:0000256" key="1">
    <source>
        <dbReference type="SAM" id="Phobius"/>
    </source>
</evidence>
<dbReference type="AlphaFoldDB" id="A0A0K0FQS2"/>
<keyword evidence="1" id="KW-0812">Transmembrane</keyword>
<name>A0A0K0FQS2_STRVS</name>
<dbReference type="WBParaSite" id="SVE_1200200.1">
    <property type="protein sequence ID" value="SVE_1200200.1"/>
    <property type="gene ID" value="SVE_1200200"/>
</dbReference>
<feature type="transmembrane region" description="Helical" evidence="1">
    <location>
        <begin position="27"/>
        <end position="47"/>
    </location>
</feature>
<evidence type="ECO:0000313" key="3">
    <source>
        <dbReference type="WBParaSite" id="SVE_1200200.1"/>
    </source>
</evidence>